<gene>
    <name evidence="1" type="ORF">BDN72DRAFT_776722</name>
</gene>
<reference evidence="1 2" key="1">
    <citation type="journal article" date="2019" name="Nat. Ecol. Evol.">
        <title>Megaphylogeny resolves global patterns of mushroom evolution.</title>
        <authorList>
            <person name="Varga T."/>
            <person name="Krizsan K."/>
            <person name="Foldi C."/>
            <person name="Dima B."/>
            <person name="Sanchez-Garcia M."/>
            <person name="Sanchez-Ramirez S."/>
            <person name="Szollosi G.J."/>
            <person name="Szarkandi J.G."/>
            <person name="Papp V."/>
            <person name="Albert L."/>
            <person name="Andreopoulos W."/>
            <person name="Angelini C."/>
            <person name="Antonin V."/>
            <person name="Barry K.W."/>
            <person name="Bougher N.L."/>
            <person name="Buchanan P."/>
            <person name="Buyck B."/>
            <person name="Bense V."/>
            <person name="Catcheside P."/>
            <person name="Chovatia M."/>
            <person name="Cooper J."/>
            <person name="Damon W."/>
            <person name="Desjardin D."/>
            <person name="Finy P."/>
            <person name="Geml J."/>
            <person name="Haridas S."/>
            <person name="Hughes K."/>
            <person name="Justo A."/>
            <person name="Karasinski D."/>
            <person name="Kautmanova I."/>
            <person name="Kiss B."/>
            <person name="Kocsube S."/>
            <person name="Kotiranta H."/>
            <person name="LaButti K.M."/>
            <person name="Lechner B.E."/>
            <person name="Liimatainen K."/>
            <person name="Lipzen A."/>
            <person name="Lukacs Z."/>
            <person name="Mihaltcheva S."/>
            <person name="Morgado L.N."/>
            <person name="Niskanen T."/>
            <person name="Noordeloos M.E."/>
            <person name="Ohm R.A."/>
            <person name="Ortiz-Santana B."/>
            <person name="Ovrebo C."/>
            <person name="Racz N."/>
            <person name="Riley R."/>
            <person name="Savchenko A."/>
            <person name="Shiryaev A."/>
            <person name="Soop K."/>
            <person name="Spirin V."/>
            <person name="Szebenyi C."/>
            <person name="Tomsovsky M."/>
            <person name="Tulloss R.E."/>
            <person name="Uehling J."/>
            <person name="Grigoriev I.V."/>
            <person name="Vagvolgyi C."/>
            <person name="Papp T."/>
            <person name="Martin F.M."/>
            <person name="Miettinen O."/>
            <person name="Hibbett D.S."/>
            <person name="Nagy L.G."/>
        </authorList>
    </citation>
    <scope>NUCLEOTIDE SEQUENCE [LARGE SCALE GENOMIC DNA]</scope>
    <source>
        <strain evidence="1 2">NL-1719</strain>
    </source>
</reference>
<evidence type="ECO:0000313" key="1">
    <source>
        <dbReference type="EMBL" id="TFK62753.1"/>
    </source>
</evidence>
<dbReference type="Proteomes" id="UP000308600">
    <property type="component" value="Unassembled WGS sequence"/>
</dbReference>
<evidence type="ECO:0000313" key="2">
    <source>
        <dbReference type="Proteomes" id="UP000308600"/>
    </source>
</evidence>
<protein>
    <submittedName>
        <fullName evidence="1">Uncharacterized protein</fullName>
    </submittedName>
</protein>
<proteinExistence type="predicted"/>
<dbReference type="EMBL" id="ML208562">
    <property type="protein sequence ID" value="TFK62753.1"/>
    <property type="molecule type" value="Genomic_DNA"/>
</dbReference>
<name>A0ACD3AA66_9AGAR</name>
<keyword evidence="2" id="KW-1185">Reference proteome</keyword>
<organism evidence="1 2">
    <name type="scientific">Pluteus cervinus</name>
    <dbReference type="NCBI Taxonomy" id="181527"/>
    <lineage>
        <taxon>Eukaryota</taxon>
        <taxon>Fungi</taxon>
        <taxon>Dikarya</taxon>
        <taxon>Basidiomycota</taxon>
        <taxon>Agaricomycotina</taxon>
        <taxon>Agaricomycetes</taxon>
        <taxon>Agaricomycetidae</taxon>
        <taxon>Agaricales</taxon>
        <taxon>Pluteineae</taxon>
        <taxon>Pluteaceae</taxon>
        <taxon>Pluteus</taxon>
    </lineage>
</organism>
<accession>A0ACD3AA66</accession>
<sequence length="365" mass="39152">MRLLGTTWLLAALSISANAHTFVHSVWVNGVDQGTGIGIRQPAYIGGPLPGPAENNNHCFRTAPVRDLNSIDMRCNVLGDTPNPYTIQVKPGDNVTFEWHHKYRGDDDEVIASSHKGAGLVYISPNPPTDRSWVKIQEEGQLPDGQWYIAGKHTQRHGKQDVAIPRNLAPGQYILRPELLTLHEADVSHLANVNRGVQIYISCIQIQVLGNGTLPLPPGVGFPGSFFFYSSPGIVYSLYTTPPLPPYPIPGPPVWSAAAPSPTISAYGTVKGVLTQTRWYTWIGTSFSTVTSRTMLTIATGASTITTPYTPYWPSTYATPATPVPSPDSANAVPGSAGTTIYVAPTAVPPRSAGTTTYVKPTAAP</sequence>